<dbReference type="InterPro" id="IPR004853">
    <property type="entry name" value="Sugar_P_trans_dom"/>
</dbReference>
<evidence type="ECO:0000259" key="6">
    <source>
        <dbReference type="Pfam" id="PF03151"/>
    </source>
</evidence>
<evidence type="ECO:0000313" key="7">
    <source>
        <dbReference type="EMBL" id="KAK2160100.1"/>
    </source>
</evidence>
<dbReference type="GO" id="GO:0016020">
    <property type="term" value="C:membrane"/>
    <property type="evidence" value="ECO:0007669"/>
    <property type="project" value="UniProtKB-SubCell"/>
</dbReference>
<evidence type="ECO:0000256" key="3">
    <source>
        <dbReference type="ARBA" id="ARBA00022989"/>
    </source>
</evidence>
<dbReference type="Proteomes" id="UP001208570">
    <property type="component" value="Unassembled WGS sequence"/>
</dbReference>
<feature type="transmembrane region" description="Helical" evidence="5">
    <location>
        <begin position="39"/>
        <end position="61"/>
    </location>
</feature>
<feature type="transmembrane region" description="Helical" evidence="5">
    <location>
        <begin position="73"/>
        <end position="90"/>
    </location>
</feature>
<feature type="domain" description="Sugar phosphate transporter" evidence="6">
    <location>
        <begin position="17"/>
        <end position="289"/>
    </location>
</feature>
<feature type="transmembrane region" description="Helical" evidence="5">
    <location>
        <begin position="148"/>
        <end position="170"/>
    </location>
</feature>
<keyword evidence="8" id="KW-1185">Reference proteome</keyword>
<name>A0AAD9JWN9_9ANNE</name>
<evidence type="ECO:0000256" key="2">
    <source>
        <dbReference type="ARBA" id="ARBA00022692"/>
    </source>
</evidence>
<dbReference type="AlphaFoldDB" id="A0AAD9JWN9"/>
<protein>
    <recommendedName>
        <fullName evidence="6">Sugar phosphate transporter domain-containing protein</fullName>
    </recommendedName>
</protein>
<comment type="subcellular location">
    <subcellularLocation>
        <location evidence="1">Membrane</location>
        <topology evidence="1">Multi-pass membrane protein</topology>
    </subcellularLocation>
</comment>
<feature type="transmembrane region" description="Helical" evidence="5">
    <location>
        <begin position="96"/>
        <end position="113"/>
    </location>
</feature>
<evidence type="ECO:0000256" key="4">
    <source>
        <dbReference type="ARBA" id="ARBA00023136"/>
    </source>
</evidence>
<dbReference type="Pfam" id="PF03151">
    <property type="entry name" value="TPT"/>
    <property type="match status" value="1"/>
</dbReference>
<evidence type="ECO:0000313" key="8">
    <source>
        <dbReference type="Proteomes" id="UP001208570"/>
    </source>
</evidence>
<evidence type="ECO:0000256" key="1">
    <source>
        <dbReference type="ARBA" id="ARBA00004141"/>
    </source>
</evidence>
<accession>A0AAD9JWN9</accession>
<feature type="transmembrane region" description="Helical" evidence="5">
    <location>
        <begin position="182"/>
        <end position="201"/>
    </location>
</feature>
<dbReference type="EMBL" id="JAODUP010000140">
    <property type="protein sequence ID" value="KAK2160100.1"/>
    <property type="molecule type" value="Genomic_DNA"/>
</dbReference>
<gene>
    <name evidence="7" type="ORF">LSH36_140g01018</name>
</gene>
<dbReference type="PANTHER" id="PTHR11132">
    <property type="entry name" value="SOLUTE CARRIER FAMILY 35"/>
    <property type="match status" value="1"/>
</dbReference>
<reference evidence="7" key="1">
    <citation type="journal article" date="2023" name="Mol. Biol. Evol.">
        <title>Third-Generation Sequencing Reveals the Adaptive Role of the Epigenome in Three Deep-Sea Polychaetes.</title>
        <authorList>
            <person name="Perez M."/>
            <person name="Aroh O."/>
            <person name="Sun Y."/>
            <person name="Lan Y."/>
            <person name="Juniper S.K."/>
            <person name="Young C.R."/>
            <person name="Angers B."/>
            <person name="Qian P.Y."/>
        </authorList>
    </citation>
    <scope>NUCLEOTIDE SEQUENCE</scope>
    <source>
        <strain evidence="7">P08H-3</strain>
    </source>
</reference>
<proteinExistence type="predicted"/>
<comment type="caution">
    <text evidence="7">The sequence shown here is derived from an EMBL/GenBank/DDBJ whole genome shotgun (WGS) entry which is preliminary data.</text>
</comment>
<feature type="transmembrane region" description="Helical" evidence="5">
    <location>
        <begin position="273"/>
        <end position="292"/>
    </location>
</feature>
<evidence type="ECO:0000256" key="5">
    <source>
        <dbReference type="SAM" id="Phobius"/>
    </source>
</evidence>
<organism evidence="7 8">
    <name type="scientific">Paralvinella palmiformis</name>
    <dbReference type="NCBI Taxonomy" id="53620"/>
    <lineage>
        <taxon>Eukaryota</taxon>
        <taxon>Metazoa</taxon>
        <taxon>Spiralia</taxon>
        <taxon>Lophotrochozoa</taxon>
        <taxon>Annelida</taxon>
        <taxon>Polychaeta</taxon>
        <taxon>Sedentaria</taxon>
        <taxon>Canalipalpata</taxon>
        <taxon>Terebellida</taxon>
        <taxon>Terebelliformia</taxon>
        <taxon>Alvinellidae</taxon>
        <taxon>Paralvinella</taxon>
    </lineage>
</organism>
<feature type="transmembrane region" description="Helical" evidence="5">
    <location>
        <begin position="213"/>
        <end position="239"/>
    </location>
</feature>
<sequence length="311" mass="35339">MAPLTHLYMLFCICFNIILSIAIVLINKWIYTHHGFPNLTMTCTHFVFTTIGLIICSRFGVFRVKALPISHMLPLSLTFCGFVVFTNLSLQSNTVGTYQLVKVMTTPCIILIQSNFYKRKFSTRVKLTLFPIIVGVFLNTYYDIRLNIIGLVYAAFGVLITSTYQVLVGEKQHELQVNSMQLLYYQAPLSATLLMILIPFFEPVFGEQGIFSAWSLEAVLLVCLTGCIAFLINITIFWLIGNTSPLTYNMMGHLKFCLLLLGSFFLFHDILNYLQIAGIILAFSGVIAYTHFKLEEQNEVVQPIIKRQHDV</sequence>
<feature type="transmembrane region" description="Helical" evidence="5">
    <location>
        <begin position="7"/>
        <end position="27"/>
    </location>
</feature>
<keyword evidence="3 5" id="KW-1133">Transmembrane helix</keyword>
<dbReference type="InterPro" id="IPR050186">
    <property type="entry name" value="TPT_transporter"/>
</dbReference>
<keyword evidence="2 5" id="KW-0812">Transmembrane</keyword>
<keyword evidence="4 5" id="KW-0472">Membrane</keyword>